<protein>
    <recommendedName>
        <fullName evidence="5">DUF1445 domain-containing protein</fullName>
    </recommendedName>
</protein>
<dbReference type="AlphaFoldDB" id="A0A168ELY9"/>
<sequence>MYCHRISDAEAAKDVTRNAINEAHEVRLLCRHNLITDTIGKSGHHLQANLVVLPSKYADDFRNLCARNPVPCPILGWTEPGDPKTVFPRGCIQTLDFDVRTDLPRYRVHRGGQVVATKTDILDEWTDDHVAFLLGCSFSFEGAIKMAGLSICHERDRKRPAMYKTNIPVLPAGVFYGATMVVSMRLFSEAAVETARDVSRPFLATHGEPIAWGWEAIQNLGIRDFDDPDFGDKQTIRKGEVPVFWACGVTPQAVVEKLGDEIEGTVLTHDPGFIGSVTSVQQERRGSIRRGEFRQPLSVLHIVMLATVGDLLLLPKGKDLAAIQQISARTSKKGSTSNKVTMNCSDEVTDEVTDGFEPKGDSIESIAGGLNAGLIAKGTNSCAELVTRIEVRCTQPVYEGPLHFTDPQYARKCST</sequence>
<dbReference type="InterPro" id="IPR038021">
    <property type="entry name" value="Putative_hydro-lyase"/>
</dbReference>
<gene>
    <name evidence="3" type="ORF">AAL_02487</name>
</gene>
<evidence type="ECO:0000313" key="3">
    <source>
        <dbReference type="EMBL" id="KZZ98936.1"/>
    </source>
</evidence>
<dbReference type="Pfam" id="PF07286">
    <property type="entry name" value="D-Glu_cyclase"/>
    <property type="match status" value="1"/>
</dbReference>
<dbReference type="GO" id="GO:0047820">
    <property type="term" value="F:D-glutamate cyclase activity"/>
    <property type="evidence" value="ECO:0007669"/>
    <property type="project" value="TreeGrafter"/>
</dbReference>
<dbReference type="Proteomes" id="UP000078544">
    <property type="component" value="Unassembled WGS sequence"/>
</dbReference>
<dbReference type="PANTHER" id="PTHR32022:SF10">
    <property type="entry name" value="D-GLUTAMATE CYCLASE, MITOCHONDRIAL"/>
    <property type="match status" value="1"/>
</dbReference>
<keyword evidence="2" id="KW-0456">Lyase</keyword>
<dbReference type="GO" id="GO:0006536">
    <property type="term" value="P:glutamate metabolic process"/>
    <property type="evidence" value="ECO:0007669"/>
    <property type="project" value="TreeGrafter"/>
</dbReference>
<dbReference type="OrthoDB" id="10262538at2759"/>
<dbReference type="FunFam" id="3.30.2040.10:FF:000001">
    <property type="entry name" value="D-glutamate cyclase, mitochondrial"/>
    <property type="match status" value="1"/>
</dbReference>
<dbReference type="STRING" id="1081109.A0A168ELY9"/>
<accession>A0A168ELY9</accession>
<keyword evidence="4" id="KW-1185">Reference proteome</keyword>
<dbReference type="PANTHER" id="PTHR32022">
    <property type="entry name" value="D-GLUTAMATE CYCLASE, MITOCHONDRIAL"/>
    <property type="match status" value="1"/>
</dbReference>
<proteinExistence type="inferred from homology"/>
<evidence type="ECO:0000256" key="2">
    <source>
        <dbReference type="ARBA" id="ARBA00023239"/>
    </source>
</evidence>
<dbReference type="Gene3D" id="3.40.1640.10">
    <property type="entry name" value="PSTPO5379-like"/>
    <property type="match status" value="1"/>
</dbReference>
<organism evidence="3 4">
    <name type="scientific">Moelleriella libera RCEF 2490</name>
    <dbReference type="NCBI Taxonomy" id="1081109"/>
    <lineage>
        <taxon>Eukaryota</taxon>
        <taxon>Fungi</taxon>
        <taxon>Dikarya</taxon>
        <taxon>Ascomycota</taxon>
        <taxon>Pezizomycotina</taxon>
        <taxon>Sordariomycetes</taxon>
        <taxon>Hypocreomycetidae</taxon>
        <taxon>Hypocreales</taxon>
        <taxon>Clavicipitaceae</taxon>
        <taxon>Moelleriella</taxon>
    </lineage>
</organism>
<dbReference type="Gene3D" id="3.30.2040.10">
    <property type="entry name" value="PSTPO5379-like domain"/>
    <property type="match status" value="1"/>
</dbReference>
<dbReference type="InterPro" id="IPR009906">
    <property type="entry name" value="D-Glu_cyclase"/>
</dbReference>
<evidence type="ECO:0000256" key="1">
    <source>
        <dbReference type="ARBA" id="ARBA00007896"/>
    </source>
</evidence>
<reference evidence="3 4" key="1">
    <citation type="journal article" date="2016" name="Genome Biol. Evol.">
        <title>Divergent and convergent evolution of fungal pathogenicity.</title>
        <authorList>
            <person name="Shang Y."/>
            <person name="Xiao G."/>
            <person name="Zheng P."/>
            <person name="Cen K."/>
            <person name="Zhan S."/>
            <person name="Wang C."/>
        </authorList>
    </citation>
    <scope>NUCLEOTIDE SEQUENCE [LARGE SCALE GENOMIC DNA]</scope>
    <source>
        <strain evidence="3 4">RCEF 2490</strain>
    </source>
</reference>
<name>A0A168ELY9_9HYPO</name>
<dbReference type="EMBL" id="AZGY01000004">
    <property type="protein sequence ID" value="KZZ98936.1"/>
    <property type="molecule type" value="Genomic_DNA"/>
</dbReference>
<evidence type="ECO:0008006" key="5">
    <source>
        <dbReference type="Google" id="ProtNLM"/>
    </source>
</evidence>
<dbReference type="SUPFAM" id="SSF160920">
    <property type="entry name" value="PSTPO5379-like"/>
    <property type="match status" value="1"/>
</dbReference>
<comment type="caution">
    <text evidence="3">The sequence shown here is derived from an EMBL/GenBank/DDBJ whole genome shotgun (WGS) entry which is preliminary data.</text>
</comment>
<comment type="similarity">
    <text evidence="1">Belongs to the D-glutamate cyclase family.</text>
</comment>
<evidence type="ECO:0000313" key="4">
    <source>
        <dbReference type="Proteomes" id="UP000078544"/>
    </source>
</evidence>